<reference evidence="2 3" key="1">
    <citation type="submission" date="2021-08" db="EMBL/GenBank/DDBJ databases">
        <title>Devosia salina sp. nov., isolated from the South China Sea sediment.</title>
        <authorList>
            <person name="Zhou Z."/>
        </authorList>
    </citation>
    <scope>NUCLEOTIDE SEQUENCE [LARGE SCALE GENOMIC DNA]</scope>
    <source>
        <strain evidence="2 3">SCS-3</strain>
    </source>
</reference>
<evidence type="ECO:0000256" key="1">
    <source>
        <dbReference type="SAM" id="SignalP"/>
    </source>
</evidence>
<dbReference type="Proteomes" id="UP000825799">
    <property type="component" value="Chromosome"/>
</dbReference>
<sequence>MTKLRSILAAGALLGALATPALAQEAVINGTWVDAEGTSFTFRLCGDGTELCGVLNDIQGASRTPENLQFVNQQVVVAEQTAPGKWEGTINYGGSSAGAKVTLVANDAVKITGCQLGILCQSITFYKAS</sequence>
<dbReference type="RefSeq" id="WP_220305376.1">
    <property type="nucleotide sequence ID" value="NZ_CP080590.1"/>
</dbReference>
<evidence type="ECO:0000313" key="3">
    <source>
        <dbReference type="Proteomes" id="UP000825799"/>
    </source>
</evidence>
<accession>A0ABX8WJR4</accession>
<keyword evidence="3" id="KW-1185">Reference proteome</keyword>
<keyword evidence="1" id="KW-0732">Signal</keyword>
<organism evidence="2 3">
    <name type="scientific">Devosia salina</name>
    <dbReference type="NCBI Taxonomy" id="2860336"/>
    <lineage>
        <taxon>Bacteria</taxon>
        <taxon>Pseudomonadati</taxon>
        <taxon>Pseudomonadota</taxon>
        <taxon>Alphaproteobacteria</taxon>
        <taxon>Hyphomicrobiales</taxon>
        <taxon>Devosiaceae</taxon>
        <taxon>Devosia</taxon>
    </lineage>
</organism>
<evidence type="ECO:0000313" key="2">
    <source>
        <dbReference type="EMBL" id="QYO76912.1"/>
    </source>
</evidence>
<gene>
    <name evidence="2" type="ORF">K1X15_20485</name>
</gene>
<evidence type="ECO:0008006" key="4">
    <source>
        <dbReference type="Google" id="ProtNLM"/>
    </source>
</evidence>
<feature type="chain" id="PRO_5045541517" description="DUF2147 domain-containing protein" evidence="1">
    <location>
        <begin position="24"/>
        <end position="129"/>
    </location>
</feature>
<name>A0ABX8WJR4_9HYPH</name>
<feature type="signal peptide" evidence="1">
    <location>
        <begin position="1"/>
        <end position="23"/>
    </location>
</feature>
<protein>
    <recommendedName>
        <fullName evidence="4">DUF2147 domain-containing protein</fullName>
    </recommendedName>
</protein>
<dbReference type="EMBL" id="CP080590">
    <property type="protein sequence ID" value="QYO76912.1"/>
    <property type="molecule type" value="Genomic_DNA"/>
</dbReference>
<proteinExistence type="predicted"/>